<gene>
    <name evidence="6" type="ORF">HK105_205282</name>
</gene>
<dbReference type="InterPro" id="IPR007867">
    <property type="entry name" value="GMC_OxRtase_C"/>
</dbReference>
<dbReference type="SUPFAM" id="SSF54373">
    <property type="entry name" value="FAD-linked reductases, C-terminal domain"/>
    <property type="match status" value="1"/>
</dbReference>
<dbReference type="InterPro" id="IPR012132">
    <property type="entry name" value="GMC_OxRdtase"/>
</dbReference>
<feature type="domain" description="Glucose-methanol-choline oxidoreductase N-terminal" evidence="5">
    <location>
        <begin position="303"/>
        <end position="317"/>
    </location>
</feature>
<evidence type="ECO:0000256" key="4">
    <source>
        <dbReference type="ARBA" id="ARBA00022827"/>
    </source>
</evidence>
<proteinExistence type="inferred from homology"/>
<name>A0ABR4N6M6_9FUNG</name>
<protein>
    <recommendedName>
        <fullName evidence="5">Glucose-methanol-choline oxidoreductase N-terminal domain-containing protein</fullName>
    </recommendedName>
</protein>
<dbReference type="Gene3D" id="3.50.50.60">
    <property type="entry name" value="FAD/NAD(P)-binding domain"/>
    <property type="match status" value="1"/>
</dbReference>
<comment type="cofactor">
    <cofactor evidence="1">
        <name>FAD</name>
        <dbReference type="ChEBI" id="CHEBI:57692"/>
    </cofactor>
</comment>
<dbReference type="Gene3D" id="3.30.560.10">
    <property type="entry name" value="Glucose Oxidase, domain 3"/>
    <property type="match status" value="1"/>
</dbReference>
<dbReference type="Pfam" id="PF05199">
    <property type="entry name" value="GMC_oxred_C"/>
    <property type="match status" value="1"/>
</dbReference>
<dbReference type="InterPro" id="IPR000172">
    <property type="entry name" value="GMC_OxRdtase_N"/>
</dbReference>
<accession>A0ABR4N6M6</accession>
<dbReference type="Pfam" id="PF00732">
    <property type="entry name" value="GMC_oxred_N"/>
    <property type="match status" value="1"/>
</dbReference>
<evidence type="ECO:0000256" key="1">
    <source>
        <dbReference type="ARBA" id="ARBA00001974"/>
    </source>
</evidence>
<evidence type="ECO:0000313" key="7">
    <source>
        <dbReference type="Proteomes" id="UP001527925"/>
    </source>
</evidence>
<dbReference type="PANTHER" id="PTHR11552:SF147">
    <property type="entry name" value="CHOLINE DEHYDROGENASE, MITOCHONDRIAL"/>
    <property type="match status" value="1"/>
</dbReference>
<dbReference type="PIRSF" id="PIRSF000137">
    <property type="entry name" value="Alcohol_oxidase"/>
    <property type="match status" value="1"/>
</dbReference>
<keyword evidence="7" id="KW-1185">Reference proteome</keyword>
<keyword evidence="4" id="KW-0274">FAD</keyword>
<organism evidence="6 7">
    <name type="scientific">Polyrhizophydium stewartii</name>
    <dbReference type="NCBI Taxonomy" id="2732419"/>
    <lineage>
        <taxon>Eukaryota</taxon>
        <taxon>Fungi</taxon>
        <taxon>Fungi incertae sedis</taxon>
        <taxon>Chytridiomycota</taxon>
        <taxon>Chytridiomycota incertae sedis</taxon>
        <taxon>Chytridiomycetes</taxon>
        <taxon>Rhizophydiales</taxon>
        <taxon>Rhizophydiales incertae sedis</taxon>
        <taxon>Polyrhizophydium</taxon>
    </lineage>
</organism>
<dbReference type="PROSITE" id="PS00624">
    <property type="entry name" value="GMC_OXRED_2"/>
    <property type="match status" value="1"/>
</dbReference>
<dbReference type="PANTHER" id="PTHR11552">
    <property type="entry name" value="GLUCOSE-METHANOL-CHOLINE GMC OXIDOREDUCTASE"/>
    <property type="match status" value="1"/>
</dbReference>
<sequence>MPSPFQGRTFDYIIVGGGTAGCATAARIAAANPAVSVLLVEAGDSSANHMTISVPAFFFFNLESKHDWGYVTVRQPHTRNRHHFWPRGKVLGGCSSINAVLYVRGNPEDFNAWEQLHGCEGWGWNDIRPLFIRSERADMDPADIDGHLHGKDGPLVISHSTGADPHPMARTFVRACEGVGIGARPDGGILHADIGPQSASGLGADYNGDSQFRSSVAQVNVDNGVRCSTGRAYIEPLVDPKSPKHAPNLVVLGHAMVNKIFTSRVDAPDAPGGSAVRAEGIQVVTAAGTFRINCRREVVLAAGAIGSPYILKLSGIGPRRELESHGIPVVLDLPGVGESLQDHLTASLRFVDLTNTSYSPGLSLNALKNVFKYFTTKKGPLSICGVEAMTFYNSDTNLAAPDARPSFTPGRPKPPNMQIHFLSTTLDANALKQIRIHTFEPVPLGDPAGFDKVRQHELVDVVANSGLMTGLLLPTLLHPRSRGSVLLSREDTHNVAKAIIDPRYFSDQRDLDELVEAFYVAREIHAKMRELSPTTIGLEVADPGTLEEVMRVTKLDAPHALATRMYVEEYIRRSAATLYHPTSTCKMGRQSDPMAVVSPANLCVFGTLNLRVADASVMPEVLSGNTNAGAIVVGEKCADMINASLAVRSVRPPAHNKTAGADARL</sequence>
<reference evidence="6 7" key="1">
    <citation type="submission" date="2023-09" db="EMBL/GenBank/DDBJ databases">
        <title>Pangenome analysis of Batrachochytrium dendrobatidis and related Chytrids.</title>
        <authorList>
            <person name="Yacoub M.N."/>
            <person name="Stajich J.E."/>
            <person name="James T.Y."/>
        </authorList>
    </citation>
    <scope>NUCLEOTIDE SEQUENCE [LARGE SCALE GENOMIC DNA]</scope>
    <source>
        <strain evidence="6 7">JEL0888</strain>
    </source>
</reference>
<dbReference type="InterPro" id="IPR036188">
    <property type="entry name" value="FAD/NAD-bd_sf"/>
</dbReference>
<dbReference type="Proteomes" id="UP001527925">
    <property type="component" value="Unassembled WGS sequence"/>
</dbReference>
<evidence type="ECO:0000313" key="6">
    <source>
        <dbReference type="EMBL" id="KAL2915175.1"/>
    </source>
</evidence>
<comment type="caution">
    <text evidence="6">The sequence shown here is derived from an EMBL/GenBank/DDBJ whole genome shotgun (WGS) entry which is preliminary data.</text>
</comment>
<dbReference type="EMBL" id="JADGIZ020000026">
    <property type="protein sequence ID" value="KAL2915175.1"/>
    <property type="molecule type" value="Genomic_DNA"/>
</dbReference>
<comment type="similarity">
    <text evidence="2">Belongs to the GMC oxidoreductase family.</text>
</comment>
<dbReference type="SUPFAM" id="SSF51905">
    <property type="entry name" value="FAD/NAD(P)-binding domain"/>
    <property type="match status" value="1"/>
</dbReference>
<evidence type="ECO:0000256" key="2">
    <source>
        <dbReference type="ARBA" id="ARBA00010790"/>
    </source>
</evidence>
<evidence type="ECO:0000256" key="3">
    <source>
        <dbReference type="ARBA" id="ARBA00022630"/>
    </source>
</evidence>
<evidence type="ECO:0000259" key="5">
    <source>
        <dbReference type="PROSITE" id="PS00624"/>
    </source>
</evidence>
<keyword evidence="3" id="KW-0285">Flavoprotein</keyword>